<dbReference type="Pfam" id="PF03330">
    <property type="entry name" value="DPBB_1"/>
    <property type="match status" value="1"/>
</dbReference>
<evidence type="ECO:0000313" key="6">
    <source>
        <dbReference type="EMBL" id="CAA0091793.1"/>
    </source>
</evidence>
<dbReference type="GO" id="GO:0000270">
    <property type="term" value="P:peptidoglycan metabolic process"/>
    <property type="evidence" value="ECO:0007669"/>
    <property type="project" value="UniProtKB-UniRule"/>
</dbReference>
<dbReference type="NCBIfam" id="TIGR00413">
    <property type="entry name" value="rlpA"/>
    <property type="match status" value="1"/>
</dbReference>
<dbReference type="GO" id="GO:0009279">
    <property type="term" value="C:cell outer membrane"/>
    <property type="evidence" value="ECO:0007669"/>
    <property type="project" value="TreeGrafter"/>
</dbReference>
<reference evidence="6 7" key="1">
    <citation type="submission" date="2019-12" db="EMBL/GenBank/DDBJ databases">
        <authorList>
            <person name="Reyes-Prieto M."/>
        </authorList>
    </citation>
    <scope>NUCLEOTIDE SEQUENCE [LARGE SCALE GENOMIC DNA]</scope>
    <source>
        <strain evidence="6">HF14-78462</strain>
    </source>
</reference>
<dbReference type="PANTHER" id="PTHR34183">
    <property type="entry name" value="ENDOLYTIC PEPTIDOGLYCAN TRANSGLYCOSYLASE RLPA"/>
    <property type="match status" value="1"/>
</dbReference>
<evidence type="ECO:0000256" key="2">
    <source>
        <dbReference type="ARBA" id="ARBA00023316"/>
    </source>
</evidence>
<dbReference type="InterPro" id="IPR034718">
    <property type="entry name" value="RlpA"/>
</dbReference>
<dbReference type="AlphaFoldDB" id="A0A5S9NN71"/>
<keyword evidence="2 3" id="KW-0961">Cell wall biogenesis/degradation</keyword>
<dbReference type="GO" id="GO:0008932">
    <property type="term" value="F:lytic endotransglycosylase activity"/>
    <property type="evidence" value="ECO:0007669"/>
    <property type="project" value="UniProtKB-UniRule"/>
</dbReference>
<dbReference type="CDD" id="cd22268">
    <property type="entry name" value="DPBB_RlpA-like"/>
    <property type="match status" value="1"/>
</dbReference>
<dbReference type="HAMAP" id="MF_02071">
    <property type="entry name" value="RlpA"/>
    <property type="match status" value="1"/>
</dbReference>
<name>A0A5S9NN71_9HYPH</name>
<dbReference type="InterPro" id="IPR036908">
    <property type="entry name" value="RlpA-like_sf"/>
</dbReference>
<gene>
    <name evidence="3" type="primary">rlpA</name>
    <name evidence="6" type="ORF">STARVERO_01360</name>
</gene>
<organism evidence="6 7">
    <name type="scientific">Starkeya nomas</name>
    <dbReference type="NCBI Taxonomy" id="2666134"/>
    <lineage>
        <taxon>Bacteria</taxon>
        <taxon>Pseudomonadati</taxon>
        <taxon>Pseudomonadota</taxon>
        <taxon>Alphaproteobacteria</taxon>
        <taxon>Hyphomicrobiales</taxon>
        <taxon>Xanthobacteraceae</taxon>
        <taxon>Starkeya</taxon>
    </lineage>
</organism>
<feature type="domain" description="RlpA-like protein double-psi beta-barrel" evidence="5">
    <location>
        <begin position="98"/>
        <end position="187"/>
    </location>
</feature>
<evidence type="ECO:0000256" key="4">
    <source>
        <dbReference type="RuleBase" id="RU003495"/>
    </source>
</evidence>
<keyword evidence="1 3" id="KW-0456">Lyase</keyword>
<dbReference type="RefSeq" id="WP_159598323.1">
    <property type="nucleotide sequence ID" value="NZ_CACSAS010000001.1"/>
</dbReference>
<keyword evidence="7" id="KW-1185">Reference proteome</keyword>
<dbReference type="PANTHER" id="PTHR34183:SF1">
    <property type="entry name" value="ENDOLYTIC PEPTIDOGLYCAN TRANSGLYCOSYLASE RLPA"/>
    <property type="match status" value="1"/>
</dbReference>
<dbReference type="EMBL" id="CACSAS010000001">
    <property type="protein sequence ID" value="CAA0091793.1"/>
    <property type="molecule type" value="Genomic_DNA"/>
</dbReference>
<dbReference type="InterPro" id="IPR012997">
    <property type="entry name" value="RplA"/>
</dbReference>
<protein>
    <recommendedName>
        <fullName evidence="3">Endolytic peptidoglycan transglycosylase RlpA</fullName>
        <ecNumber evidence="3">4.2.2.-</ecNumber>
    </recommendedName>
</protein>
<dbReference type="Gene3D" id="2.40.40.10">
    <property type="entry name" value="RlpA-like domain"/>
    <property type="match status" value="1"/>
</dbReference>
<dbReference type="Proteomes" id="UP000433050">
    <property type="component" value="Unassembled WGS sequence"/>
</dbReference>
<dbReference type="SUPFAM" id="SSF50685">
    <property type="entry name" value="Barwin-like endoglucanases"/>
    <property type="match status" value="1"/>
</dbReference>
<dbReference type="EC" id="4.2.2.-" evidence="3"/>
<evidence type="ECO:0000256" key="1">
    <source>
        <dbReference type="ARBA" id="ARBA00023239"/>
    </source>
</evidence>
<comment type="similarity">
    <text evidence="3 4">Belongs to the RlpA family.</text>
</comment>
<evidence type="ECO:0000259" key="5">
    <source>
        <dbReference type="Pfam" id="PF03330"/>
    </source>
</evidence>
<dbReference type="InterPro" id="IPR009009">
    <property type="entry name" value="RlpA-like_DPBB"/>
</dbReference>
<comment type="function">
    <text evidence="3">Lytic transglycosylase with a strong preference for naked glycan strands that lack stem peptides.</text>
</comment>
<accession>A0A5S9NN71</accession>
<sequence length="350" mass="35837">MGTFPVFARAGGTWVANGTAARIGRVVALCGVGLLVANCNGGSKLTSKIDPKYGVSASPRVVAAGQPVPKGGGTYRVGKPYVVAGKTYVPTESTNYRAEGLASWYGDDFHGRLTANGEVFDMHSIAAAHPTLPMPSYVRVTNMANGRSMVVRVNDRGPYHGNRVIDVSQRAADLLGFKNRGTARVRVEYVGRAPLEGSDDIQLASTLRQNGQPAQMSGVMVASAGSMRGVAPTGDVPVPSGRPFDLGNGDEMAAAPTAVRTAAMAPARVASKPRPAPVVAAAPAPRVAPAPAPAVQVASLQPPVRAPKPAPAAAPAQAGMPAGWVVGPQPVLGYAETGAEMTADSGRGLY</sequence>
<proteinExistence type="inferred from homology"/>
<evidence type="ECO:0000313" key="7">
    <source>
        <dbReference type="Proteomes" id="UP000433050"/>
    </source>
</evidence>
<evidence type="ECO:0000256" key="3">
    <source>
        <dbReference type="HAMAP-Rule" id="MF_02071"/>
    </source>
</evidence>
<dbReference type="GO" id="GO:0071555">
    <property type="term" value="P:cell wall organization"/>
    <property type="evidence" value="ECO:0007669"/>
    <property type="project" value="UniProtKB-KW"/>
</dbReference>